<comment type="caution">
    <text evidence="1">The sequence shown here is derived from an EMBL/GenBank/DDBJ whole genome shotgun (WGS) entry which is preliminary data.</text>
</comment>
<dbReference type="AlphaFoldDB" id="A0A5M3Z4F6"/>
<protein>
    <submittedName>
        <fullName evidence="1">Uncharacterized protein</fullName>
    </submittedName>
</protein>
<gene>
    <name evidence="1" type="ORF">ATEIFO6365_0005002700</name>
</gene>
<evidence type="ECO:0000313" key="1">
    <source>
        <dbReference type="EMBL" id="GFF15837.1"/>
    </source>
</evidence>
<accession>A0A5M3Z4F6</accession>
<organism evidence="1 2">
    <name type="scientific">Aspergillus terreus</name>
    <dbReference type="NCBI Taxonomy" id="33178"/>
    <lineage>
        <taxon>Eukaryota</taxon>
        <taxon>Fungi</taxon>
        <taxon>Dikarya</taxon>
        <taxon>Ascomycota</taxon>
        <taxon>Pezizomycotina</taxon>
        <taxon>Eurotiomycetes</taxon>
        <taxon>Eurotiomycetidae</taxon>
        <taxon>Eurotiales</taxon>
        <taxon>Aspergillaceae</taxon>
        <taxon>Aspergillus</taxon>
        <taxon>Aspergillus subgen. Circumdati</taxon>
    </lineage>
</organism>
<dbReference type="OrthoDB" id="5428890at2759"/>
<name>A0A5M3Z4F6_ASPTE</name>
<evidence type="ECO:0000313" key="2">
    <source>
        <dbReference type="Proteomes" id="UP000452235"/>
    </source>
</evidence>
<proteinExistence type="predicted"/>
<reference evidence="1 2" key="1">
    <citation type="submission" date="2020-01" db="EMBL/GenBank/DDBJ databases">
        <title>Aspergillus terreus IFO 6365 whole genome shotgun sequence.</title>
        <authorList>
            <person name="Kanamasa S."/>
            <person name="Takahashi H."/>
        </authorList>
    </citation>
    <scope>NUCLEOTIDE SEQUENCE [LARGE SCALE GENOMIC DNA]</scope>
    <source>
        <strain evidence="1 2">IFO 6365</strain>
    </source>
</reference>
<dbReference type="EMBL" id="BLJY01000005">
    <property type="protein sequence ID" value="GFF15837.1"/>
    <property type="molecule type" value="Genomic_DNA"/>
</dbReference>
<dbReference type="Proteomes" id="UP000452235">
    <property type="component" value="Unassembled WGS sequence"/>
</dbReference>
<keyword evidence="2" id="KW-1185">Reference proteome</keyword>
<sequence>MGMATTKEELFSRSITEKINNWEKWKKWNIVNALWPNMNTGLGSFVEEDYALFFFYIAKTLKGLRSCEMHFASQDFESLLQIIQTIRQNRSLALEETIARAREKFPDASDAAVGRSIELAIRLWLGLNVYVENNRPIGRLNTRDSHTRWYNSQKVDQFMELLFPEDRTGGWTTSTRLQIDGSLTLANLKNLCGLHIRWTSNLQDHLRLTGQRGHRTLSFYQHEICLINHHREPDSIIPKPVLNEALRTFDILLPRGDAATDKLLKQSGVSICGAREPRWVYDLEEFKYWRNNMVQLLEILHGPPESLSQALLDRRNPAQWSSLWIAVFGIFLLTIVFGILTTIYSIKQYQVAIASYELSVKSFQLSLATACQQKTAPLPGFCD</sequence>